<gene>
    <name evidence="1" type="ORF">AAW51_2926</name>
</gene>
<evidence type="ECO:0000313" key="1">
    <source>
        <dbReference type="EMBL" id="AKJ29617.1"/>
    </source>
</evidence>
<dbReference type="EMBL" id="CP011371">
    <property type="protein sequence ID" value="AKJ29617.1"/>
    <property type="molecule type" value="Genomic_DNA"/>
</dbReference>
<evidence type="ECO:0000313" key="2">
    <source>
        <dbReference type="Proteomes" id="UP000035352"/>
    </source>
</evidence>
<proteinExistence type="predicted"/>
<name>A0A0G3BJQ6_9BURK</name>
<dbReference type="KEGG" id="pbh:AAW51_2926"/>
<dbReference type="Proteomes" id="UP000035352">
    <property type="component" value="Chromosome"/>
</dbReference>
<dbReference type="AlphaFoldDB" id="A0A0G3BJQ6"/>
<accession>A0A0G3BJQ6</accession>
<sequence>MAKQVADDLRRRLDAGEFGSPGKAEHYCLVLDKSSRGRDLLATLRTLSAFAGLEPLIEAEAFRVWEASKLFRFVVLCAGEGKPDQRSLLAADLGRLLGDTLPKALRRLPPGTPPSAVLLGVAEEDLRAIERGVAEARPS</sequence>
<keyword evidence="2" id="KW-1185">Reference proteome</keyword>
<protein>
    <submittedName>
        <fullName evidence="1">Uncharacterized protein</fullName>
    </submittedName>
</protein>
<reference evidence="1 2" key="1">
    <citation type="submission" date="2015-05" db="EMBL/GenBank/DDBJ databases">
        <authorList>
            <person name="Tang B."/>
            <person name="Yu Y."/>
        </authorList>
    </citation>
    <scope>NUCLEOTIDE SEQUENCE [LARGE SCALE GENOMIC DNA]</scope>
    <source>
        <strain evidence="1 2">DSM 7029</strain>
    </source>
</reference>
<organism evidence="1 2">
    <name type="scientific">Caldimonas brevitalea</name>
    <dbReference type="NCBI Taxonomy" id="413882"/>
    <lineage>
        <taxon>Bacteria</taxon>
        <taxon>Pseudomonadati</taxon>
        <taxon>Pseudomonadota</taxon>
        <taxon>Betaproteobacteria</taxon>
        <taxon>Burkholderiales</taxon>
        <taxon>Sphaerotilaceae</taxon>
        <taxon>Caldimonas</taxon>
    </lineage>
</organism>